<keyword evidence="3" id="KW-1185">Reference proteome</keyword>
<protein>
    <submittedName>
        <fullName evidence="2">Uncharacterized protein</fullName>
    </submittedName>
</protein>
<name>A0AAV3Y3C2_9GAST</name>
<comment type="caution">
    <text evidence="2">The sequence shown here is derived from an EMBL/GenBank/DDBJ whole genome shotgun (WGS) entry which is preliminary data.</text>
</comment>
<proteinExistence type="predicted"/>
<sequence length="77" mass="8299">MSGGKLSPMSVPDTVPDDDDDIDRTCSFSENERDDELVTNPFADSSGGKDSAWNPSNESENMSHSNCITKLCVDKGV</sequence>
<evidence type="ECO:0000256" key="1">
    <source>
        <dbReference type="SAM" id="MobiDB-lite"/>
    </source>
</evidence>
<feature type="region of interest" description="Disordered" evidence="1">
    <location>
        <begin position="1"/>
        <end position="65"/>
    </location>
</feature>
<dbReference type="AlphaFoldDB" id="A0AAV3Y3C2"/>
<feature type="compositionally biased region" description="Polar residues" evidence="1">
    <location>
        <begin position="53"/>
        <end position="65"/>
    </location>
</feature>
<gene>
    <name evidence="2" type="ORF">PoB_000374200</name>
</gene>
<evidence type="ECO:0000313" key="2">
    <source>
        <dbReference type="EMBL" id="GFN77236.1"/>
    </source>
</evidence>
<accession>A0AAV3Y3C2</accession>
<evidence type="ECO:0000313" key="3">
    <source>
        <dbReference type="Proteomes" id="UP000735302"/>
    </source>
</evidence>
<organism evidence="2 3">
    <name type="scientific">Plakobranchus ocellatus</name>
    <dbReference type="NCBI Taxonomy" id="259542"/>
    <lineage>
        <taxon>Eukaryota</taxon>
        <taxon>Metazoa</taxon>
        <taxon>Spiralia</taxon>
        <taxon>Lophotrochozoa</taxon>
        <taxon>Mollusca</taxon>
        <taxon>Gastropoda</taxon>
        <taxon>Heterobranchia</taxon>
        <taxon>Euthyneura</taxon>
        <taxon>Panpulmonata</taxon>
        <taxon>Sacoglossa</taxon>
        <taxon>Placobranchoidea</taxon>
        <taxon>Plakobranchidae</taxon>
        <taxon>Plakobranchus</taxon>
    </lineage>
</organism>
<dbReference type="Proteomes" id="UP000735302">
    <property type="component" value="Unassembled WGS sequence"/>
</dbReference>
<dbReference type="EMBL" id="BLXT01000450">
    <property type="protein sequence ID" value="GFN77236.1"/>
    <property type="molecule type" value="Genomic_DNA"/>
</dbReference>
<reference evidence="2 3" key="1">
    <citation type="journal article" date="2021" name="Elife">
        <title>Chloroplast acquisition without the gene transfer in kleptoplastic sea slugs, Plakobranchus ocellatus.</title>
        <authorList>
            <person name="Maeda T."/>
            <person name="Takahashi S."/>
            <person name="Yoshida T."/>
            <person name="Shimamura S."/>
            <person name="Takaki Y."/>
            <person name="Nagai Y."/>
            <person name="Toyoda A."/>
            <person name="Suzuki Y."/>
            <person name="Arimoto A."/>
            <person name="Ishii H."/>
            <person name="Satoh N."/>
            <person name="Nishiyama T."/>
            <person name="Hasebe M."/>
            <person name="Maruyama T."/>
            <person name="Minagawa J."/>
            <person name="Obokata J."/>
            <person name="Shigenobu S."/>
        </authorList>
    </citation>
    <scope>NUCLEOTIDE SEQUENCE [LARGE SCALE GENOMIC DNA]</scope>
</reference>